<dbReference type="AlphaFoldDB" id="A0A1Q9C5S6"/>
<protein>
    <submittedName>
        <fullName evidence="2">Uncharacterized protein</fullName>
    </submittedName>
</protein>
<accession>A0A1Q9C5S6</accession>
<dbReference type="EMBL" id="LSRX01001632">
    <property type="protein sequence ID" value="OLP78283.1"/>
    <property type="molecule type" value="Genomic_DNA"/>
</dbReference>
<reference evidence="2 3" key="1">
    <citation type="submission" date="2016-02" db="EMBL/GenBank/DDBJ databases">
        <title>Genome analysis of coral dinoflagellate symbionts highlights evolutionary adaptations to a symbiotic lifestyle.</title>
        <authorList>
            <person name="Aranda M."/>
            <person name="Li Y."/>
            <person name="Liew Y.J."/>
            <person name="Baumgarten S."/>
            <person name="Simakov O."/>
            <person name="Wilson M."/>
            <person name="Piel J."/>
            <person name="Ashoor H."/>
            <person name="Bougouffa S."/>
            <person name="Bajic V.B."/>
            <person name="Ryu T."/>
            <person name="Ravasi T."/>
            <person name="Bayer T."/>
            <person name="Micklem G."/>
            <person name="Kim H."/>
            <person name="Bhak J."/>
            <person name="Lajeunesse T.C."/>
            <person name="Voolstra C.R."/>
        </authorList>
    </citation>
    <scope>NUCLEOTIDE SEQUENCE [LARGE SCALE GENOMIC DNA]</scope>
    <source>
        <strain evidence="2 3">CCMP2467</strain>
    </source>
</reference>
<keyword evidence="1" id="KW-1133">Transmembrane helix</keyword>
<proteinExistence type="predicted"/>
<evidence type="ECO:0000256" key="1">
    <source>
        <dbReference type="SAM" id="Phobius"/>
    </source>
</evidence>
<comment type="caution">
    <text evidence="2">The sequence shown here is derived from an EMBL/GenBank/DDBJ whole genome shotgun (WGS) entry which is preliminary data.</text>
</comment>
<evidence type="ECO:0000313" key="2">
    <source>
        <dbReference type="EMBL" id="OLP78283.1"/>
    </source>
</evidence>
<sequence length="320" mass="35334">MGSHLARLPGAFQLMPQELRRLSGEECQERLSAEGKTHVDGQGAEELRKELEACLGGKFCRLFFPSMAAAFLAYLLLAALLPSDAYALAALVLPAPSILLLRGLSVRRGNKVWFNFMTFSFVATGAEMRCMLSFMMLQNGTGTPLSWRERAPQQTTEGRLRALARERAREQVRACRISALALGCWRCTAVHKAEPMAVLREAGEYCAKASDYLAEVLAKAGRFLEGLGVWAVLCCLNPYLPPGAPRSFELPDLLWAMGSIFSRETHEIDTGDAALAAVKEPVDEAPLLQSQSPTVLRNRWRFQFLDYASLSRVASRSADF</sequence>
<keyword evidence="1" id="KW-0472">Membrane</keyword>
<feature type="transmembrane region" description="Helical" evidence="1">
    <location>
        <begin position="59"/>
        <end position="79"/>
    </location>
</feature>
<keyword evidence="1" id="KW-0812">Transmembrane</keyword>
<keyword evidence="3" id="KW-1185">Reference proteome</keyword>
<gene>
    <name evidence="2" type="ORF">AK812_SmicGene41554</name>
</gene>
<feature type="transmembrane region" description="Helical" evidence="1">
    <location>
        <begin position="116"/>
        <end position="137"/>
    </location>
</feature>
<organism evidence="2 3">
    <name type="scientific">Symbiodinium microadriaticum</name>
    <name type="common">Dinoflagellate</name>
    <name type="synonym">Zooxanthella microadriatica</name>
    <dbReference type="NCBI Taxonomy" id="2951"/>
    <lineage>
        <taxon>Eukaryota</taxon>
        <taxon>Sar</taxon>
        <taxon>Alveolata</taxon>
        <taxon>Dinophyceae</taxon>
        <taxon>Suessiales</taxon>
        <taxon>Symbiodiniaceae</taxon>
        <taxon>Symbiodinium</taxon>
    </lineage>
</organism>
<feature type="transmembrane region" description="Helical" evidence="1">
    <location>
        <begin position="85"/>
        <end position="104"/>
    </location>
</feature>
<name>A0A1Q9C5S6_SYMMI</name>
<dbReference type="Proteomes" id="UP000186817">
    <property type="component" value="Unassembled WGS sequence"/>
</dbReference>
<evidence type="ECO:0000313" key="3">
    <source>
        <dbReference type="Proteomes" id="UP000186817"/>
    </source>
</evidence>